<dbReference type="InterPro" id="IPR003594">
    <property type="entry name" value="HATPase_dom"/>
</dbReference>
<dbReference type="EC" id="2.7.13.3" evidence="2"/>
<dbReference type="STRING" id="393762.SAMN05660472_01642"/>
<dbReference type="AlphaFoldDB" id="A0A1G9D4D8"/>
<sequence length="181" mass="20599">MKELALHILDLVQNSIKAEASLVEITVCEDIIEDLMTIKIIDNGVGMDEDTLKKVEDPFFTTRTTRKVGLGISLFKAAAVQCNGSFKIDSEKGKGTRLEATFQYSHIDRAPLGSIEDTIATLLMTENDMDYIYTHYYNNNSFCLNTREVKKILKGLPISDIRVIEWMREYIKKELLNIVKT</sequence>
<dbReference type="PANTHER" id="PTHR43065">
    <property type="entry name" value="SENSOR HISTIDINE KINASE"/>
    <property type="match status" value="1"/>
</dbReference>
<dbReference type="OrthoDB" id="9797586at2"/>
<comment type="catalytic activity">
    <reaction evidence="1">
        <text>ATP + protein L-histidine = ADP + protein N-phospho-L-histidine.</text>
        <dbReference type="EC" id="2.7.13.3"/>
    </reaction>
</comment>
<dbReference type="Pfam" id="PF02518">
    <property type="entry name" value="HATPase_c"/>
    <property type="match status" value="1"/>
</dbReference>
<keyword evidence="3 6" id="KW-0418">Kinase</keyword>
<feature type="domain" description="Histidine kinase" evidence="5">
    <location>
        <begin position="1"/>
        <end position="106"/>
    </location>
</feature>
<keyword evidence="3 6" id="KW-0808">Transferase</keyword>
<dbReference type="GO" id="GO:0000160">
    <property type="term" value="P:phosphorelay signal transduction system"/>
    <property type="evidence" value="ECO:0007669"/>
    <property type="project" value="UniProtKB-KW"/>
</dbReference>
<evidence type="ECO:0000256" key="2">
    <source>
        <dbReference type="ARBA" id="ARBA00012438"/>
    </source>
</evidence>
<dbReference type="InterPro" id="IPR036890">
    <property type="entry name" value="HATPase_C_sf"/>
</dbReference>
<reference evidence="6 7" key="1">
    <citation type="submission" date="2016-10" db="EMBL/GenBank/DDBJ databases">
        <authorList>
            <person name="de Groot N.N."/>
        </authorList>
    </citation>
    <scope>NUCLEOTIDE SEQUENCE [LARGE SCALE GENOMIC DNA]</scope>
    <source>
        <strain evidence="6 7">DSM 18346</strain>
    </source>
</reference>
<accession>A0A1G9D4D8</accession>
<dbReference type="Gene3D" id="3.30.565.10">
    <property type="entry name" value="Histidine kinase-like ATPase, C-terminal domain"/>
    <property type="match status" value="1"/>
</dbReference>
<dbReference type="InterPro" id="IPR005467">
    <property type="entry name" value="His_kinase_dom"/>
</dbReference>
<evidence type="ECO:0000256" key="4">
    <source>
        <dbReference type="ARBA" id="ARBA00023012"/>
    </source>
</evidence>
<dbReference type="SMART" id="SM00387">
    <property type="entry name" value="HATPase_c"/>
    <property type="match status" value="1"/>
</dbReference>
<proteinExistence type="predicted"/>
<dbReference type="RefSeq" id="WP_090553222.1">
    <property type="nucleotide sequence ID" value="NZ_FNFP01000002.1"/>
</dbReference>
<evidence type="ECO:0000259" key="5">
    <source>
        <dbReference type="PROSITE" id="PS50109"/>
    </source>
</evidence>
<dbReference type="PROSITE" id="PS50109">
    <property type="entry name" value="HIS_KIN"/>
    <property type="match status" value="1"/>
</dbReference>
<gene>
    <name evidence="6" type="ORF">SAMN05660472_01642</name>
</gene>
<dbReference type="Proteomes" id="UP000198718">
    <property type="component" value="Unassembled WGS sequence"/>
</dbReference>
<keyword evidence="4" id="KW-0902">Two-component regulatory system</keyword>
<evidence type="ECO:0000256" key="3">
    <source>
        <dbReference type="ARBA" id="ARBA00022777"/>
    </source>
</evidence>
<protein>
    <recommendedName>
        <fullName evidence="2">histidine kinase</fullName>
        <ecNumber evidence="2">2.7.13.3</ecNumber>
    </recommendedName>
</protein>
<dbReference type="SUPFAM" id="SSF55874">
    <property type="entry name" value="ATPase domain of HSP90 chaperone/DNA topoisomerase II/histidine kinase"/>
    <property type="match status" value="1"/>
</dbReference>
<dbReference type="InterPro" id="IPR004358">
    <property type="entry name" value="Sig_transdc_His_kin-like_C"/>
</dbReference>
<evidence type="ECO:0000256" key="1">
    <source>
        <dbReference type="ARBA" id="ARBA00000085"/>
    </source>
</evidence>
<dbReference type="PRINTS" id="PR00344">
    <property type="entry name" value="BCTRLSENSOR"/>
</dbReference>
<dbReference type="EMBL" id="FNFP01000002">
    <property type="protein sequence ID" value="SDK58792.1"/>
    <property type="molecule type" value="Genomic_DNA"/>
</dbReference>
<evidence type="ECO:0000313" key="6">
    <source>
        <dbReference type="EMBL" id="SDK58792.1"/>
    </source>
</evidence>
<evidence type="ECO:0000313" key="7">
    <source>
        <dbReference type="Proteomes" id="UP000198718"/>
    </source>
</evidence>
<organism evidence="6 7">
    <name type="scientific">Natronincola ferrireducens</name>
    <dbReference type="NCBI Taxonomy" id="393762"/>
    <lineage>
        <taxon>Bacteria</taxon>
        <taxon>Bacillati</taxon>
        <taxon>Bacillota</taxon>
        <taxon>Clostridia</taxon>
        <taxon>Peptostreptococcales</taxon>
        <taxon>Natronincolaceae</taxon>
        <taxon>Natronincola</taxon>
    </lineage>
</organism>
<keyword evidence="7" id="KW-1185">Reference proteome</keyword>
<name>A0A1G9D4D8_9FIRM</name>
<dbReference type="GO" id="GO:0004673">
    <property type="term" value="F:protein histidine kinase activity"/>
    <property type="evidence" value="ECO:0007669"/>
    <property type="project" value="UniProtKB-EC"/>
</dbReference>